<dbReference type="Gramene" id="OMP11745">
    <property type="protein sequence ID" value="OMP11745"/>
    <property type="gene ID" value="CCACVL1_00296"/>
</dbReference>
<dbReference type="Gene3D" id="3.40.1090.10">
    <property type="entry name" value="Cytosolic phospholipase A2 catalytic domain"/>
    <property type="match status" value="1"/>
</dbReference>
<organism evidence="2 3">
    <name type="scientific">Corchorus capsularis</name>
    <name type="common">Jute</name>
    <dbReference type="NCBI Taxonomy" id="210143"/>
    <lineage>
        <taxon>Eukaryota</taxon>
        <taxon>Viridiplantae</taxon>
        <taxon>Streptophyta</taxon>
        <taxon>Embryophyta</taxon>
        <taxon>Tracheophyta</taxon>
        <taxon>Spermatophyta</taxon>
        <taxon>Magnoliopsida</taxon>
        <taxon>eudicotyledons</taxon>
        <taxon>Gunneridae</taxon>
        <taxon>Pentapetalae</taxon>
        <taxon>rosids</taxon>
        <taxon>malvids</taxon>
        <taxon>Malvales</taxon>
        <taxon>Malvaceae</taxon>
        <taxon>Grewioideae</taxon>
        <taxon>Apeibeae</taxon>
        <taxon>Corchorus</taxon>
    </lineage>
</organism>
<keyword evidence="1" id="KW-0443">Lipid metabolism</keyword>
<evidence type="ECO:0000313" key="2">
    <source>
        <dbReference type="EMBL" id="OMP11745.1"/>
    </source>
</evidence>
<dbReference type="SUPFAM" id="SSF52151">
    <property type="entry name" value="FabD/lysophospholipase-like"/>
    <property type="match status" value="1"/>
</dbReference>
<proteinExistence type="predicted"/>
<feature type="non-terminal residue" evidence="2">
    <location>
        <position position="35"/>
    </location>
</feature>
<dbReference type="InterPro" id="IPR016035">
    <property type="entry name" value="Acyl_Trfase/lysoPLipase"/>
</dbReference>
<dbReference type="PANTHER" id="PTHR32176">
    <property type="entry name" value="XYLOSE ISOMERASE"/>
    <property type="match status" value="1"/>
</dbReference>
<dbReference type="STRING" id="210143.A0A1R3KXC7"/>
<evidence type="ECO:0000256" key="1">
    <source>
        <dbReference type="ARBA" id="ARBA00022963"/>
    </source>
</evidence>
<name>A0A1R3KXC7_COCAP</name>
<dbReference type="PANTHER" id="PTHR32176:SF92">
    <property type="entry name" value="XYLOSE ISOMERASE"/>
    <property type="match status" value="1"/>
</dbReference>
<keyword evidence="3" id="KW-1185">Reference proteome</keyword>
<keyword evidence="1" id="KW-0442">Lipid degradation</keyword>
<comment type="caution">
    <text evidence="2">The sequence shown here is derived from an EMBL/GenBank/DDBJ whole genome shotgun (WGS) entry which is preliminary data.</text>
</comment>
<dbReference type="Proteomes" id="UP000188268">
    <property type="component" value="Unassembled WGS sequence"/>
</dbReference>
<sequence>MAPEGKLTTILSIDGGGVRGLIPAAILAFLESQLQ</sequence>
<reference evidence="2 3" key="1">
    <citation type="submission" date="2013-09" db="EMBL/GenBank/DDBJ databases">
        <title>Corchorus capsularis genome sequencing.</title>
        <authorList>
            <person name="Alam M."/>
            <person name="Haque M.S."/>
            <person name="Islam M.S."/>
            <person name="Emdad E.M."/>
            <person name="Islam M.M."/>
            <person name="Ahmed B."/>
            <person name="Halim A."/>
            <person name="Hossen Q.M.M."/>
            <person name="Hossain M.Z."/>
            <person name="Ahmed R."/>
            <person name="Khan M.M."/>
            <person name="Islam R."/>
            <person name="Rashid M.M."/>
            <person name="Khan S.A."/>
            <person name="Rahman M.S."/>
            <person name="Alam M."/>
        </authorList>
    </citation>
    <scope>NUCLEOTIDE SEQUENCE [LARGE SCALE GENOMIC DNA]</scope>
    <source>
        <strain evidence="3">cv. CVL-1</strain>
        <tissue evidence="2">Whole seedling</tissue>
    </source>
</reference>
<gene>
    <name evidence="2" type="ORF">CCACVL1_00296</name>
</gene>
<dbReference type="OrthoDB" id="1001828at2759"/>
<evidence type="ECO:0000313" key="3">
    <source>
        <dbReference type="Proteomes" id="UP000188268"/>
    </source>
</evidence>
<dbReference type="GO" id="GO:0047372">
    <property type="term" value="F:monoacylglycerol lipase activity"/>
    <property type="evidence" value="ECO:0007669"/>
    <property type="project" value="TreeGrafter"/>
</dbReference>
<accession>A0A1R3KXC7</accession>
<dbReference type="AlphaFoldDB" id="A0A1R3KXC7"/>
<dbReference type="EMBL" id="AWWV01000928">
    <property type="protein sequence ID" value="OMP11745.1"/>
    <property type="molecule type" value="Genomic_DNA"/>
</dbReference>
<dbReference type="GO" id="GO:0016042">
    <property type="term" value="P:lipid catabolic process"/>
    <property type="evidence" value="ECO:0007669"/>
    <property type="project" value="UniProtKB-KW"/>
</dbReference>
<protein>
    <submittedName>
        <fullName evidence="2">Patatin group A-3-like protein</fullName>
    </submittedName>
</protein>
<dbReference type="GO" id="GO:0004620">
    <property type="term" value="F:phospholipase activity"/>
    <property type="evidence" value="ECO:0007669"/>
    <property type="project" value="TreeGrafter"/>
</dbReference>